<feature type="compositionally biased region" description="Low complexity" evidence="1">
    <location>
        <begin position="181"/>
        <end position="194"/>
    </location>
</feature>
<feature type="region of interest" description="Disordered" evidence="1">
    <location>
        <begin position="1132"/>
        <end position="1182"/>
    </location>
</feature>
<reference evidence="2" key="1">
    <citation type="submission" date="2023-03" db="EMBL/GenBank/DDBJ databases">
        <title>Near-Complete genome sequence of Lipomyces tetrasporous NRRL Y-64009, an oleaginous yeast capable of growing on lignocellulosic hydrolysates.</title>
        <authorList>
            <consortium name="Lawrence Berkeley National Laboratory"/>
            <person name="Jagtap S.S."/>
            <person name="Liu J.-J."/>
            <person name="Walukiewicz H.E."/>
            <person name="Pangilinan J."/>
            <person name="Lipzen A."/>
            <person name="Ahrendt S."/>
            <person name="Koriabine M."/>
            <person name="Cobaugh K."/>
            <person name="Salamov A."/>
            <person name="Yoshinaga Y."/>
            <person name="Ng V."/>
            <person name="Daum C."/>
            <person name="Grigoriev I.V."/>
            <person name="Slininger P.J."/>
            <person name="Dien B.S."/>
            <person name="Jin Y.-S."/>
            <person name="Rao C.V."/>
        </authorList>
    </citation>
    <scope>NUCLEOTIDE SEQUENCE</scope>
    <source>
        <strain evidence="2">NRRL Y-64009</strain>
    </source>
</reference>
<feature type="region of interest" description="Disordered" evidence="1">
    <location>
        <begin position="368"/>
        <end position="388"/>
    </location>
</feature>
<dbReference type="GeneID" id="80886885"/>
<evidence type="ECO:0000256" key="1">
    <source>
        <dbReference type="SAM" id="MobiDB-lite"/>
    </source>
</evidence>
<protein>
    <recommendedName>
        <fullName evidence="4">Telomeric single stranded DNA binding POT1/Cdc13 domain-containing protein</fullName>
    </recommendedName>
</protein>
<feature type="compositionally biased region" description="Basic and acidic residues" evidence="1">
    <location>
        <begin position="1140"/>
        <end position="1151"/>
    </location>
</feature>
<feature type="region of interest" description="Disordered" evidence="1">
    <location>
        <begin position="143"/>
        <end position="250"/>
    </location>
</feature>
<gene>
    <name evidence="2" type="ORF">POJ06DRAFT_8941</name>
</gene>
<evidence type="ECO:0000313" key="3">
    <source>
        <dbReference type="Proteomes" id="UP001217417"/>
    </source>
</evidence>
<feature type="compositionally biased region" description="Acidic residues" evidence="1">
    <location>
        <begin position="974"/>
        <end position="983"/>
    </location>
</feature>
<feature type="compositionally biased region" description="Polar residues" evidence="1">
    <location>
        <begin position="165"/>
        <end position="180"/>
    </location>
</feature>
<feature type="compositionally biased region" description="Polar residues" evidence="1">
    <location>
        <begin position="1012"/>
        <end position="1025"/>
    </location>
</feature>
<feature type="region of interest" description="Disordered" evidence="1">
    <location>
        <begin position="971"/>
        <end position="1097"/>
    </location>
</feature>
<evidence type="ECO:0000313" key="2">
    <source>
        <dbReference type="EMBL" id="KAJ8103888.1"/>
    </source>
</evidence>
<feature type="compositionally biased region" description="Basic and acidic residues" evidence="1">
    <location>
        <begin position="203"/>
        <end position="212"/>
    </location>
</feature>
<dbReference type="EMBL" id="JARPMG010000001">
    <property type="protein sequence ID" value="KAJ8103888.1"/>
    <property type="molecule type" value="Genomic_DNA"/>
</dbReference>
<feature type="region of interest" description="Disordered" evidence="1">
    <location>
        <begin position="903"/>
        <end position="939"/>
    </location>
</feature>
<sequence length="1238" mass="134949">MPSSEYFHNETLSSFEKLEELEIATLSPSNAVDSHFLSGEISLVWPYSSLTRQFSVQLCDSDISKRIAKGQIKLVFEGKSLGRAADELMSSGDKLRIALKGSQVVRCQPDAKSEFDSDWICVWEHGALVQVNDNAPQQLIPENIVEDDEDRSASSDVEDDEWMATVSSPMTPSRTASANVSITRSSSAAGTAGSNIWFTPPDILRRRERPSSDDTFSSGAFLEFDDDMAGPLRKRSKRSPSSSEWVYDDSSTLQERRILQDEHTLATPVAKQNSDANPEQLSSPVVRGMDVTNLSFSGPIDASIPGPVTHSTEPLILRPTEPAELLHGENELYRDLMRQKVFEESHASRSRQARDQSMMDDISVVTQAGSVADQESVSHEDQDRRSENLERAQSNLYHEILQAKLRDPGSKSGITSSLATIADGFTTSAEGSDGDKSGDDAKPIKLSEKLIQTQHPYVTLEDASEPEGEDIISRYPANGQQQRVPCPVEQSAREYIDTMHDTQDETLAMELPHVRIVPEPSPQPLRTESEPLAIANPEADNVPESADLDYVMVDICAATRDLSQPASGAFLDLTKVDSAIPATKEETVMDMSTEPERSQSLTATEVIDSQRSAVPVATSSGHQLTLEDVVDESHIPEVVRNDELPPNPLLSLSTMRESNKVEVVSIPAVFHDNHKYQQLEQKSSHITCSDGPMEGLRSRFPEVYALSALQTNHGALEVSSCLPQQKETSGSIIKEHAVSETVLSELSQAKSHFLGSTHPEIADMENETVDAESIHNTPLIETIMTPLTSRAYLSQDIAPAPFNAFPALENVLDDEVVNEDDVVEVSYVEVTDYAAEDAAIGNVHSKTKTGKLEIIISKGNVTYVEDEVVTTDVETRTPEEVALEIVADGNPAVIVPPEENLASESLTGNEENASKEEGDAATSHVDFGTEHPAPLYGQGERMADDDAKLRDEMQALAAQALLQQAAALERELDNAESTDEEEGFASQAEDLISSPSSSGSDEGMALAEEEITPNQHHISLSSSGTPAPPKARQEIIDIDSDTSEEGREDRMQIGANTEDDGGNSDPEHVVEPRQKEPEGQEPEGQEPSEIKVEVASNPALEEQTAIKGAAISTVDYALQQLDSSIGQLEAQAESYLKPAESGHEESSCQHEEQDDDDSYSSSSMLHGDVVGENVDAIDSEEKRLRELEEGIVDGRTTESATSVSVDRYLESNSLKEQHSVTVRYAPDESKKDFGLSSS</sequence>
<organism evidence="2 3">
    <name type="scientific">Lipomyces tetrasporus</name>
    <dbReference type="NCBI Taxonomy" id="54092"/>
    <lineage>
        <taxon>Eukaryota</taxon>
        <taxon>Fungi</taxon>
        <taxon>Dikarya</taxon>
        <taxon>Ascomycota</taxon>
        <taxon>Saccharomycotina</taxon>
        <taxon>Lipomycetes</taxon>
        <taxon>Lipomycetales</taxon>
        <taxon>Lipomycetaceae</taxon>
        <taxon>Lipomyces</taxon>
    </lineage>
</organism>
<evidence type="ECO:0008006" key="4">
    <source>
        <dbReference type="Google" id="ProtNLM"/>
    </source>
</evidence>
<feature type="compositionally biased region" description="Acidic residues" evidence="1">
    <location>
        <begin position="144"/>
        <end position="162"/>
    </location>
</feature>
<comment type="caution">
    <text evidence="2">The sequence shown here is derived from an EMBL/GenBank/DDBJ whole genome shotgun (WGS) entry which is preliminary data.</text>
</comment>
<dbReference type="RefSeq" id="XP_056047338.1">
    <property type="nucleotide sequence ID" value="XM_056191719.1"/>
</dbReference>
<keyword evidence="3" id="KW-1185">Reference proteome</keyword>
<accession>A0AAD7QYT1</accession>
<name>A0AAD7QYT1_9ASCO</name>
<dbReference type="Proteomes" id="UP001217417">
    <property type="component" value="Unassembled WGS sequence"/>
</dbReference>
<feature type="compositionally biased region" description="Basic and acidic residues" evidence="1">
    <location>
        <begin position="376"/>
        <end position="388"/>
    </location>
</feature>
<feature type="compositionally biased region" description="Basic and acidic residues" evidence="1">
    <location>
        <begin position="1065"/>
        <end position="1078"/>
    </location>
</feature>
<dbReference type="AlphaFoldDB" id="A0AAD7QYT1"/>
<proteinExistence type="predicted"/>